<dbReference type="InterPro" id="IPR000292">
    <property type="entry name" value="For/NO2_transpt"/>
</dbReference>
<keyword evidence="7" id="KW-1185">Reference proteome</keyword>
<comment type="subcellular location">
    <subcellularLocation>
        <location evidence="1">Membrane</location>
        <topology evidence="1">Multi-pass membrane protein</topology>
    </subcellularLocation>
</comment>
<evidence type="ECO:0000313" key="7">
    <source>
        <dbReference type="Proteomes" id="UP000617355"/>
    </source>
</evidence>
<feature type="transmembrane region" description="Helical" evidence="5">
    <location>
        <begin position="200"/>
        <end position="220"/>
    </location>
</feature>
<dbReference type="Gene3D" id="1.20.1080.10">
    <property type="entry name" value="Glycerol uptake facilitator protein"/>
    <property type="match status" value="1"/>
</dbReference>
<feature type="transmembrane region" description="Helical" evidence="5">
    <location>
        <begin position="75"/>
        <end position="94"/>
    </location>
</feature>
<sequence length="271" mass="28914">MSKEPDLDREEKQQADKFEKVASSVIFEAIRREGEHELLRPLSALWWSGVAAGLAISTSVLCKGFLSSILPEADWAAAISNLGYTVGFLIVILGRMQLFTENTITPVLQLFLGPSRAKLFQIARLWSIVFAANLVGCAAAALVLVYGNILPEARFEGILAVSRHYAEATALEHFGWGIPAGFLIAALVWILPRMESAGEVLMIVIITYVIGLGGMSHVVAGSTELFILVARGELGAGAAVLGGVLPAFFGNVLGGTGIFAALAYAQVREEI</sequence>
<dbReference type="InterPro" id="IPR023271">
    <property type="entry name" value="Aquaporin-like"/>
</dbReference>
<keyword evidence="2 5" id="KW-0812">Transmembrane</keyword>
<dbReference type="PANTHER" id="PTHR30520:SF2">
    <property type="entry name" value="INNER MEMBRANE PROTEIN YFDC"/>
    <property type="match status" value="1"/>
</dbReference>
<comment type="caution">
    <text evidence="6">The sequence shown here is derived from an EMBL/GenBank/DDBJ whole genome shotgun (WGS) entry which is preliminary data.</text>
</comment>
<keyword evidence="4 5" id="KW-0472">Membrane</keyword>
<evidence type="ECO:0000256" key="5">
    <source>
        <dbReference type="SAM" id="Phobius"/>
    </source>
</evidence>
<name>A0ABQ1QHC0_9RHOB</name>
<evidence type="ECO:0000256" key="1">
    <source>
        <dbReference type="ARBA" id="ARBA00004141"/>
    </source>
</evidence>
<evidence type="ECO:0008006" key="8">
    <source>
        <dbReference type="Google" id="ProtNLM"/>
    </source>
</evidence>
<dbReference type="RefSeq" id="WP_188526493.1">
    <property type="nucleotide sequence ID" value="NZ_BMGI01000001.1"/>
</dbReference>
<proteinExistence type="predicted"/>
<evidence type="ECO:0000256" key="2">
    <source>
        <dbReference type="ARBA" id="ARBA00022692"/>
    </source>
</evidence>
<dbReference type="Proteomes" id="UP000617355">
    <property type="component" value="Unassembled WGS sequence"/>
</dbReference>
<feature type="transmembrane region" description="Helical" evidence="5">
    <location>
        <begin position="125"/>
        <end position="146"/>
    </location>
</feature>
<feature type="transmembrane region" description="Helical" evidence="5">
    <location>
        <begin position="44"/>
        <end position="69"/>
    </location>
</feature>
<organism evidence="6 7">
    <name type="scientific">Sinisalibacter lacisalsi</name>
    <dbReference type="NCBI Taxonomy" id="1526570"/>
    <lineage>
        <taxon>Bacteria</taxon>
        <taxon>Pseudomonadati</taxon>
        <taxon>Pseudomonadota</taxon>
        <taxon>Alphaproteobacteria</taxon>
        <taxon>Rhodobacterales</taxon>
        <taxon>Roseobacteraceae</taxon>
        <taxon>Sinisalibacter</taxon>
    </lineage>
</organism>
<keyword evidence="3 5" id="KW-1133">Transmembrane helix</keyword>
<protein>
    <recommendedName>
        <fullName evidence="8">Transporter (Formate/nitrite transporter family protein)</fullName>
    </recommendedName>
</protein>
<dbReference type="EMBL" id="BMGI01000001">
    <property type="protein sequence ID" value="GGD27765.1"/>
    <property type="molecule type" value="Genomic_DNA"/>
</dbReference>
<accession>A0ABQ1QHC0</accession>
<dbReference type="Pfam" id="PF01226">
    <property type="entry name" value="Form_Nir_trans"/>
    <property type="match status" value="1"/>
</dbReference>
<evidence type="ECO:0000256" key="3">
    <source>
        <dbReference type="ARBA" id="ARBA00022989"/>
    </source>
</evidence>
<feature type="transmembrane region" description="Helical" evidence="5">
    <location>
        <begin position="240"/>
        <end position="265"/>
    </location>
</feature>
<evidence type="ECO:0000256" key="4">
    <source>
        <dbReference type="ARBA" id="ARBA00023136"/>
    </source>
</evidence>
<feature type="transmembrane region" description="Helical" evidence="5">
    <location>
        <begin position="173"/>
        <end position="191"/>
    </location>
</feature>
<evidence type="ECO:0000313" key="6">
    <source>
        <dbReference type="EMBL" id="GGD27765.1"/>
    </source>
</evidence>
<dbReference type="PANTHER" id="PTHR30520">
    <property type="entry name" value="FORMATE TRANSPORTER-RELATED"/>
    <property type="match status" value="1"/>
</dbReference>
<gene>
    <name evidence="6" type="ORF">GCM10011358_10010</name>
</gene>
<reference evidence="7" key="1">
    <citation type="journal article" date="2019" name="Int. J. Syst. Evol. Microbiol.">
        <title>The Global Catalogue of Microorganisms (GCM) 10K type strain sequencing project: providing services to taxonomists for standard genome sequencing and annotation.</title>
        <authorList>
            <consortium name="The Broad Institute Genomics Platform"/>
            <consortium name="The Broad Institute Genome Sequencing Center for Infectious Disease"/>
            <person name="Wu L."/>
            <person name="Ma J."/>
        </authorList>
    </citation>
    <scope>NUCLEOTIDE SEQUENCE [LARGE SCALE GENOMIC DNA]</scope>
    <source>
        <strain evidence="7">CGMCC 1.12922</strain>
    </source>
</reference>